<evidence type="ECO:0000313" key="1">
    <source>
        <dbReference type="EMBL" id="RRT51600.1"/>
    </source>
</evidence>
<dbReference type="EMBL" id="AMZH03012136">
    <property type="protein sequence ID" value="RRT51600.1"/>
    <property type="molecule type" value="Genomic_DNA"/>
</dbReference>
<proteinExistence type="predicted"/>
<gene>
    <name evidence="1" type="ORF">B296_00047103</name>
</gene>
<reference evidence="1 2" key="1">
    <citation type="journal article" date="2014" name="Agronomy (Basel)">
        <title>A Draft Genome Sequence for Ensete ventricosum, the Drought-Tolerant Tree Against Hunger.</title>
        <authorList>
            <person name="Harrison J."/>
            <person name="Moore K.A."/>
            <person name="Paszkiewicz K."/>
            <person name="Jones T."/>
            <person name="Grant M."/>
            <person name="Ambacheew D."/>
            <person name="Muzemil S."/>
            <person name="Studholme D.J."/>
        </authorList>
    </citation>
    <scope>NUCLEOTIDE SEQUENCE [LARGE SCALE GENOMIC DNA]</scope>
</reference>
<organism evidence="1 2">
    <name type="scientific">Ensete ventricosum</name>
    <name type="common">Abyssinian banana</name>
    <name type="synonym">Musa ensete</name>
    <dbReference type="NCBI Taxonomy" id="4639"/>
    <lineage>
        <taxon>Eukaryota</taxon>
        <taxon>Viridiplantae</taxon>
        <taxon>Streptophyta</taxon>
        <taxon>Embryophyta</taxon>
        <taxon>Tracheophyta</taxon>
        <taxon>Spermatophyta</taxon>
        <taxon>Magnoliopsida</taxon>
        <taxon>Liliopsida</taxon>
        <taxon>Zingiberales</taxon>
        <taxon>Musaceae</taxon>
        <taxon>Ensete</taxon>
    </lineage>
</organism>
<comment type="caution">
    <text evidence="1">The sequence shown here is derived from an EMBL/GenBank/DDBJ whole genome shotgun (WGS) entry which is preliminary data.</text>
</comment>
<protein>
    <submittedName>
        <fullName evidence="1">Uncharacterized protein</fullName>
    </submittedName>
</protein>
<dbReference type="AlphaFoldDB" id="A0A426YIV6"/>
<evidence type="ECO:0000313" key="2">
    <source>
        <dbReference type="Proteomes" id="UP000287651"/>
    </source>
</evidence>
<sequence>MRYIPRPDVAGGDAGDRGALLRRNAHVSVDCQRARIGRRFLLRPAGAGSGLWSPQLILRLICRHGGTASTGPSDRERGSGGPRSVVRVGGAIRAVGWLIV</sequence>
<accession>A0A426YIV6</accession>
<name>A0A426YIV6_ENSVE</name>
<dbReference type="Proteomes" id="UP000287651">
    <property type="component" value="Unassembled WGS sequence"/>
</dbReference>